<evidence type="ECO:0000256" key="1">
    <source>
        <dbReference type="ARBA" id="ARBA00022723"/>
    </source>
</evidence>
<dbReference type="PANTHER" id="PTHR20922:SF13">
    <property type="entry name" value="DNL-TYPE ZINC FINGER PROTEIN"/>
    <property type="match status" value="1"/>
</dbReference>
<reference evidence="7" key="1">
    <citation type="journal article" date="2023" name="Mol. Plant Microbe Interact.">
        <title>Elucidating the Obligate Nature and Biological Capacity of an Invasive Fungal Corn Pathogen.</title>
        <authorList>
            <person name="MacCready J.S."/>
            <person name="Roggenkamp E.M."/>
            <person name="Gdanetz K."/>
            <person name="Chilvers M.I."/>
        </authorList>
    </citation>
    <scope>NUCLEOTIDE SEQUENCE</scope>
    <source>
        <strain evidence="7">PM02</strain>
    </source>
</reference>
<feature type="compositionally biased region" description="Acidic residues" evidence="5">
    <location>
        <begin position="301"/>
        <end position="317"/>
    </location>
</feature>
<dbReference type="EMBL" id="JAQQPM010000006">
    <property type="protein sequence ID" value="KAK2073179.1"/>
    <property type="molecule type" value="Genomic_DNA"/>
</dbReference>
<evidence type="ECO:0000256" key="5">
    <source>
        <dbReference type="SAM" id="MobiDB-lite"/>
    </source>
</evidence>
<proteinExistence type="predicted"/>
<keyword evidence="1" id="KW-0479">Metal-binding</keyword>
<feature type="compositionally biased region" description="Basic and acidic residues" evidence="5">
    <location>
        <begin position="716"/>
        <end position="741"/>
    </location>
</feature>
<dbReference type="PROSITE" id="PS51501">
    <property type="entry name" value="ZF_DNL"/>
    <property type="match status" value="1"/>
</dbReference>
<feature type="region of interest" description="Disordered" evidence="5">
    <location>
        <begin position="293"/>
        <end position="321"/>
    </location>
</feature>
<dbReference type="Pfam" id="PF05180">
    <property type="entry name" value="zf-DNL"/>
    <property type="match status" value="1"/>
</dbReference>
<keyword evidence="3" id="KW-0862">Zinc</keyword>
<evidence type="ECO:0000256" key="3">
    <source>
        <dbReference type="ARBA" id="ARBA00022833"/>
    </source>
</evidence>
<gene>
    <name evidence="7" type="ORF">P8C59_007477</name>
</gene>
<feature type="region of interest" description="Disordered" evidence="5">
    <location>
        <begin position="715"/>
        <end position="753"/>
    </location>
</feature>
<dbReference type="GO" id="GO:0051087">
    <property type="term" value="F:protein-folding chaperone binding"/>
    <property type="evidence" value="ECO:0007669"/>
    <property type="project" value="TreeGrafter"/>
</dbReference>
<name>A0AAD9I9M1_9PEZI</name>
<feature type="region of interest" description="Disordered" evidence="5">
    <location>
        <begin position="465"/>
        <end position="564"/>
    </location>
</feature>
<dbReference type="GO" id="GO:0050821">
    <property type="term" value="P:protein stabilization"/>
    <property type="evidence" value="ECO:0007669"/>
    <property type="project" value="TreeGrafter"/>
</dbReference>
<evidence type="ECO:0000256" key="4">
    <source>
        <dbReference type="PROSITE-ProRule" id="PRU00834"/>
    </source>
</evidence>
<dbReference type="InterPro" id="IPR024158">
    <property type="entry name" value="Mt_import_TIM15"/>
</dbReference>
<protein>
    <recommendedName>
        <fullName evidence="6">DNL-type domain-containing protein</fullName>
    </recommendedName>
</protein>
<dbReference type="AlphaFoldDB" id="A0AAD9I9M1"/>
<evidence type="ECO:0000313" key="7">
    <source>
        <dbReference type="EMBL" id="KAK2073179.1"/>
    </source>
</evidence>
<dbReference type="InterPro" id="IPR007853">
    <property type="entry name" value="Znf_DNL-typ"/>
</dbReference>
<keyword evidence="8" id="KW-1185">Reference proteome</keyword>
<evidence type="ECO:0000259" key="6">
    <source>
        <dbReference type="PROSITE" id="PS51501"/>
    </source>
</evidence>
<sequence>MNRQLLTQTLAASFGALADQVQSLADRKTILEHKLRYAHEQYQILADKYAPAAPEVSEVVAALQLPPEIHVTQHHVVPLPRRAALPAGDAQHQTALLIREGRRAAAQLSAAQPVDSVAASSKGDTSLLSPAMDTLTAPSSVAAMGSPHSLEQDFTIEGTKGKLSCPFSRMREDAADADKAGHPTPHQSAEPICPTMLEEKTQATSRRPSTAPSAAAAAAAAKCPIRFMDQCSPEEIARYVETNKHKIPRSHEVCVRRYQRNEEQIRKLDAKYGNLVSMIEDLSHLHQPMLPSSSAVAENGLGDEEDEDHAPDQEVEADGAARDGHGAGAIERVETWAQTVVASDPEQHASDAEATDAEADRTSHFDRPMKEIRVGESPSRPWGISVPVDPAVYNTAGPPRPESPAAAPVHAQAAPHDMGQGAVTPGGEAAPKKCPFDHTKLGFSAGSPFGQVSARDAADVLGPLGGHVGGTAGRADMVSDRPQTPAKPRVNAPQPPTFMDSFHAFPQMRQDENTRSSRGQEQQTRGMGVGGGTAGQRQSPPQPQPQPQSQPQRQPQPQPQMVFNISGPVFIGYPMEQAVQLMQQLQPGRYFTTTTPAAAHGPVRDGHTIPKPPRDSPFLRSGAPPSRAPHYELTFTCVPCGTRSRHRVSKTGYHRGSTLIACPGCRQRHVVSDHLGLFGGGDGPATAEELVRLRGGLVKRGALGEDGDVEFWEDGSVTRRGEGEEGDLVDKRGGGRGKGEGEGEGVPGASFAK</sequence>
<dbReference type="PANTHER" id="PTHR20922">
    <property type="entry name" value="DNL-TYPE ZINC FINGER PROTEIN"/>
    <property type="match status" value="1"/>
</dbReference>
<feature type="domain" description="DNL-type" evidence="6">
    <location>
        <begin position="626"/>
        <end position="723"/>
    </location>
</feature>
<keyword evidence="2 4" id="KW-0863">Zinc-finger</keyword>
<evidence type="ECO:0000313" key="8">
    <source>
        <dbReference type="Proteomes" id="UP001217918"/>
    </source>
</evidence>
<accession>A0AAD9I9M1</accession>
<feature type="region of interest" description="Disordered" evidence="5">
    <location>
        <begin position="343"/>
        <end position="362"/>
    </location>
</feature>
<organism evidence="7 8">
    <name type="scientific">Phyllachora maydis</name>
    <dbReference type="NCBI Taxonomy" id="1825666"/>
    <lineage>
        <taxon>Eukaryota</taxon>
        <taxon>Fungi</taxon>
        <taxon>Dikarya</taxon>
        <taxon>Ascomycota</taxon>
        <taxon>Pezizomycotina</taxon>
        <taxon>Sordariomycetes</taxon>
        <taxon>Sordariomycetidae</taxon>
        <taxon>Phyllachorales</taxon>
        <taxon>Phyllachoraceae</taxon>
        <taxon>Phyllachora</taxon>
    </lineage>
</organism>
<comment type="caution">
    <text evidence="7">The sequence shown here is derived from an EMBL/GenBank/DDBJ whole genome shotgun (WGS) entry which is preliminary data.</text>
</comment>
<dbReference type="GO" id="GO:0006457">
    <property type="term" value="P:protein folding"/>
    <property type="evidence" value="ECO:0007669"/>
    <property type="project" value="TreeGrafter"/>
</dbReference>
<evidence type="ECO:0000256" key="2">
    <source>
        <dbReference type="ARBA" id="ARBA00022771"/>
    </source>
</evidence>
<dbReference type="GO" id="GO:0008270">
    <property type="term" value="F:zinc ion binding"/>
    <property type="evidence" value="ECO:0007669"/>
    <property type="project" value="UniProtKB-KW"/>
</dbReference>
<dbReference type="Proteomes" id="UP001217918">
    <property type="component" value="Unassembled WGS sequence"/>
</dbReference>
<feature type="compositionally biased region" description="Pro residues" evidence="5">
    <location>
        <begin position="540"/>
        <end position="558"/>
    </location>
</feature>
<dbReference type="GO" id="GO:0005739">
    <property type="term" value="C:mitochondrion"/>
    <property type="evidence" value="ECO:0007669"/>
    <property type="project" value="TreeGrafter"/>
</dbReference>
<dbReference type="GO" id="GO:0030150">
    <property type="term" value="P:protein import into mitochondrial matrix"/>
    <property type="evidence" value="ECO:0007669"/>
    <property type="project" value="TreeGrafter"/>
</dbReference>